<dbReference type="Gene3D" id="2.30.60.10">
    <property type="entry name" value="Cyanovirin-N"/>
    <property type="match status" value="1"/>
</dbReference>
<dbReference type="SUPFAM" id="SSF51322">
    <property type="entry name" value="Cyanovirin-N"/>
    <property type="match status" value="1"/>
</dbReference>
<dbReference type="InterPro" id="IPR010730">
    <property type="entry name" value="HET"/>
</dbReference>
<evidence type="ECO:0000313" key="4">
    <source>
        <dbReference type="Proteomes" id="UP000800041"/>
    </source>
</evidence>
<dbReference type="PANTHER" id="PTHR33112">
    <property type="entry name" value="DOMAIN PROTEIN, PUTATIVE-RELATED"/>
    <property type="match status" value="1"/>
</dbReference>
<dbReference type="Pfam" id="PF06985">
    <property type="entry name" value="HET"/>
    <property type="match status" value="1"/>
</dbReference>
<dbReference type="AlphaFoldDB" id="A0A6G1GTZ3"/>
<dbReference type="InterPro" id="IPR011058">
    <property type="entry name" value="Cyanovirin-N"/>
</dbReference>
<sequence>MSFSKSSREIALGPKNALTAKCKKTDGTEADSSISLDKFLGNDHGRFSPGRKSFSKSARQITLNGLFLSAQLATPNGEWKADTVNLDAFITNQNGHLVFVPKFDQHSLRPPADKGVKPGFRDIQCSLCEDFPNPKEQGLEINTTELMSSDKKRSDCPSCSILEQAVKDFAPKSFHYPRGVAIIKMSPIKPKKPLEIAIEYMNGDKTETKHCIMQRSLGNQDSSQNFIHVPRATLTIGDSTSQRAFQLAQTWISTCVKSHPKCASRVENHKTTLLPRRILDLGADLSGPVKVLTTNGERGQYACLSHCWGKTKNITLSNGNKEDLSRKVPWKEMPKTYTDAIKFCRKLGIRYLWIDALCIIQDSAEDWLDESGKMGSYYGNCHVTLAATTAPDHDGGCEVYGPPQKYSGTGLDGLPYCVFIRPKTAHIYNQKADHHADRFPLLTRAWVYQERRLSSRVLHFCGEEMFFECTQSIACECDPPKGMQDYDSWTKAREAHYVTHQDLSDLKDEKEKIEHEWHSFVRAYSRLSITFASDRLPALSGLAKLTRERRDSSRIPAGRYLAGLWEGTLINDMTWCVGKNLARWRKVGNSRQTGPNKGDPALRPASNPRPEEYVAPSWSWASVLDAVEYAPFGYDYFLCQVLDAQTELKDSEPTGRVIGGTIVMRGKLQQTRWERTEKQSGEVTFVLPDIQGTRSTLFGWNTKLADPGMKWRPDYNVQAPGKHMLDRDSPLFLFPLARRTVIGKGSGAEFDWKLYPGKAVVETVYLVLRRARSPDMPVFERVGWTEYTGSSDVPNLKAAKEMKFMVV</sequence>
<dbReference type="InterPro" id="IPR036673">
    <property type="entry name" value="Cyanovirin-N_sf"/>
</dbReference>
<reference evidence="3" key="1">
    <citation type="journal article" date="2020" name="Stud. Mycol.">
        <title>101 Dothideomycetes genomes: a test case for predicting lifestyles and emergence of pathogens.</title>
        <authorList>
            <person name="Haridas S."/>
            <person name="Albert R."/>
            <person name="Binder M."/>
            <person name="Bloem J."/>
            <person name="Labutti K."/>
            <person name="Salamov A."/>
            <person name="Andreopoulos B."/>
            <person name="Baker S."/>
            <person name="Barry K."/>
            <person name="Bills G."/>
            <person name="Bluhm B."/>
            <person name="Cannon C."/>
            <person name="Castanera R."/>
            <person name="Culley D."/>
            <person name="Daum C."/>
            <person name="Ezra D."/>
            <person name="Gonzalez J."/>
            <person name="Henrissat B."/>
            <person name="Kuo A."/>
            <person name="Liang C."/>
            <person name="Lipzen A."/>
            <person name="Lutzoni F."/>
            <person name="Magnuson J."/>
            <person name="Mondo S."/>
            <person name="Nolan M."/>
            <person name="Ohm R."/>
            <person name="Pangilinan J."/>
            <person name="Park H.-J."/>
            <person name="Ramirez L."/>
            <person name="Alfaro M."/>
            <person name="Sun H."/>
            <person name="Tritt A."/>
            <person name="Yoshinaga Y."/>
            <person name="Zwiers L.-H."/>
            <person name="Turgeon B."/>
            <person name="Goodwin S."/>
            <person name="Spatafora J."/>
            <person name="Crous P."/>
            <person name="Grigoriev I."/>
        </authorList>
    </citation>
    <scope>NUCLEOTIDE SEQUENCE</scope>
    <source>
        <strain evidence="3">CBS 113979</strain>
    </source>
</reference>
<evidence type="ECO:0000259" key="2">
    <source>
        <dbReference type="SMART" id="SM01111"/>
    </source>
</evidence>
<dbReference type="EMBL" id="ML977169">
    <property type="protein sequence ID" value="KAF1984229.1"/>
    <property type="molecule type" value="Genomic_DNA"/>
</dbReference>
<dbReference type="SMART" id="SM01111">
    <property type="entry name" value="CVNH"/>
    <property type="match status" value="1"/>
</dbReference>
<gene>
    <name evidence="3" type="ORF">K402DRAFT_423039</name>
</gene>
<accession>A0A6G1GTZ3</accession>
<feature type="region of interest" description="Disordered" evidence="1">
    <location>
        <begin position="588"/>
        <end position="608"/>
    </location>
</feature>
<name>A0A6G1GTZ3_9PEZI</name>
<protein>
    <submittedName>
        <fullName evidence="3">CNVH-domain-containing protein</fullName>
    </submittedName>
</protein>
<organism evidence="3 4">
    <name type="scientific">Aulographum hederae CBS 113979</name>
    <dbReference type="NCBI Taxonomy" id="1176131"/>
    <lineage>
        <taxon>Eukaryota</taxon>
        <taxon>Fungi</taxon>
        <taxon>Dikarya</taxon>
        <taxon>Ascomycota</taxon>
        <taxon>Pezizomycotina</taxon>
        <taxon>Dothideomycetes</taxon>
        <taxon>Pleosporomycetidae</taxon>
        <taxon>Aulographales</taxon>
        <taxon>Aulographaceae</taxon>
    </lineage>
</organism>
<evidence type="ECO:0000256" key="1">
    <source>
        <dbReference type="SAM" id="MobiDB-lite"/>
    </source>
</evidence>
<proteinExistence type="predicted"/>
<dbReference type="PANTHER" id="PTHR33112:SF16">
    <property type="entry name" value="HETEROKARYON INCOMPATIBILITY DOMAIN-CONTAINING PROTEIN"/>
    <property type="match status" value="1"/>
</dbReference>
<evidence type="ECO:0000313" key="3">
    <source>
        <dbReference type="EMBL" id="KAF1984229.1"/>
    </source>
</evidence>
<keyword evidence="4" id="KW-1185">Reference proteome</keyword>
<dbReference type="OrthoDB" id="3486565at2759"/>
<dbReference type="Pfam" id="PF08881">
    <property type="entry name" value="CVNH"/>
    <property type="match status" value="1"/>
</dbReference>
<feature type="domain" description="Cyanovirin-N" evidence="2">
    <location>
        <begin position="2"/>
        <end position="99"/>
    </location>
</feature>
<dbReference type="Proteomes" id="UP000800041">
    <property type="component" value="Unassembled WGS sequence"/>
</dbReference>